<dbReference type="InterPro" id="IPR034466">
    <property type="entry name" value="Methyltransferase_Class_B"/>
</dbReference>
<dbReference type="Pfam" id="PF02310">
    <property type="entry name" value="B12-binding"/>
    <property type="match status" value="1"/>
</dbReference>
<evidence type="ECO:0000259" key="8">
    <source>
        <dbReference type="PROSITE" id="PS51332"/>
    </source>
</evidence>
<dbReference type="GO" id="GO:0031419">
    <property type="term" value="F:cobalamin binding"/>
    <property type="evidence" value="ECO:0007669"/>
    <property type="project" value="InterPro"/>
</dbReference>
<dbReference type="Gene3D" id="3.80.30.20">
    <property type="entry name" value="tm_1862 like domain"/>
    <property type="match status" value="1"/>
</dbReference>
<dbReference type="PANTHER" id="PTHR43409">
    <property type="entry name" value="ANAEROBIC MAGNESIUM-PROTOPORPHYRIN IX MONOMETHYL ESTER CYCLASE-RELATED"/>
    <property type="match status" value="1"/>
</dbReference>
<comment type="cofactor">
    <cofactor evidence="1">
        <name>[4Fe-4S] cluster</name>
        <dbReference type="ChEBI" id="CHEBI:49883"/>
    </cofactor>
</comment>
<feature type="domain" description="Radical SAM core" evidence="9">
    <location>
        <begin position="201"/>
        <end position="418"/>
    </location>
</feature>
<dbReference type="InterPro" id="IPR036724">
    <property type="entry name" value="Cobalamin-bd_sf"/>
</dbReference>
<dbReference type="PANTHER" id="PTHR43409:SF7">
    <property type="entry name" value="BLL1977 PROTEIN"/>
    <property type="match status" value="1"/>
</dbReference>
<dbReference type="SFLD" id="SFLDG01082">
    <property type="entry name" value="B12-binding_domain_containing"/>
    <property type="match status" value="1"/>
</dbReference>
<evidence type="ECO:0000256" key="6">
    <source>
        <dbReference type="ARBA" id="ARBA00023004"/>
    </source>
</evidence>
<comment type="caution">
    <text evidence="10">The sequence shown here is derived from an EMBL/GenBank/DDBJ whole genome shotgun (WGS) entry which is preliminary data.</text>
</comment>
<dbReference type="GO" id="GO:0003824">
    <property type="term" value="F:catalytic activity"/>
    <property type="evidence" value="ECO:0007669"/>
    <property type="project" value="InterPro"/>
</dbReference>
<dbReference type="SFLD" id="SFLDS00029">
    <property type="entry name" value="Radical_SAM"/>
    <property type="match status" value="1"/>
</dbReference>
<evidence type="ECO:0000256" key="3">
    <source>
        <dbReference type="ARBA" id="ARBA00022679"/>
    </source>
</evidence>
<dbReference type="Gene3D" id="3.40.50.280">
    <property type="entry name" value="Cobalamin-binding domain"/>
    <property type="match status" value="1"/>
</dbReference>
<keyword evidence="3" id="KW-0808">Transferase</keyword>
<dbReference type="InterPro" id="IPR006158">
    <property type="entry name" value="Cobalamin-bd"/>
</dbReference>
<proteinExistence type="predicted"/>
<dbReference type="InterPro" id="IPR007197">
    <property type="entry name" value="rSAM"/>
</dbReference>
<dbReference type="PROSITE" id="PS51332">
    <property type="entry name" value="B12_BINDING"/>
    <property type="match status" value="1"/>
</dbReference>
<dbReference type="SFLD" id="SFLDG01123">
    <property type="entry name" value="methyltransferase_(Class_B)"/>
    <property type="match status" value="1"/>
</dbReference>
<name>A0A2M7UEW4_9BACT</name>
<keyword evidence="4" id="KW-0949">S-adenosyl-L-methionine</keyword>
<dbReference type="Pfam" id="PF04055">
    <property type="entry name" value="Radical_SAM"/>
    <property type="match status" value="1"/>
</dbReference>
<evidence type="ECO:0000259" key="9">
    <source>
        <dbReference type="PROSITE" id="PS51918"/>
    </source>
</evidence>
<keyword evidence="7" id="KW-0411">Iron-sulfur</keyword>
<dbReference type="PROSITE" id="PS51918">
    <property type="entry name" value="RADICAL_SAM"/>
    <property type="match status" value="1"/>
</dbReference>
<dbReference type="InterPro" id="IPR058240">
    <property type="entry name" value="rSAM_sf"/>
</dbReference>
<keyword evidence="5" id="KW-0479">Metal-binding</keyword>
<reference evidence="11" key="1">
    <citation type="submission" date="2017-09" db="EMBL/GenBank/DDBJ databases">
        <title>Depth-based differentiation of microbial function through sediment-hosted aquifers and enrichment of novel symbionts in the deep terrestrial subsurface.</title>
        <authorList>
            <person name="Probst A.J."/>
            <person name="Ladd B."/>
            <person name="Jarett J.K."/>
            <person name="Geller-Mcgrath D.E."/>
            <person name="Sieber C.M.K."/>
            <person name="Emerson J.B."/>
            <person name="Anantharaman K."/>
            <person name="Thomas B.C."/>
            <person name="Malmstrom R."/>
            <person name="Stieglmeier M."/>
            <person name="Klingl A."/>
            <person name="Woyke T."/>
            <person name="Ryan C.M."/>
            <person name="Banfield J.F."/>
        </authorList>
    </citation>
    <scope>NUCLEOTIDE SEQUENCE [LARGE SCALE GENOMIC DNA]</scope>
</reference>
<dbReference type="InterPro" id="IPR006638">
    <property type="entry name" value="Elp3/MiaA/NifB-like_rSAM"/>
</dbReference>
<accession>A0A2M7UEW4</accession>
<dbReference type="SUPFAM" id="SSF102114">
    <property type="entry name" value="Radical SAM enzymes"/>
    <property type="match status" value="1"/>
</dbReference>
<sequence length="474" mass="54423">MRILLINPPRHNEILADNPAFIDEERGFNPPLGLLYLAGYLKSRSEHQIFGLDAQAEGLDYNDEFKQRIKNANPALVGITAMTFTLLDVIKTIALVREVGKVLNKKISIVLGGPHVHLFPEETINLKGVDFVIKGEGEIPFYKLVESLEGRGELSNIDSLVYLSQGKIINNPVGELLENLDDLSFPDRELLPIEKYNSILSSDRIVTTMFTSRGCPFQCAFCDRPHLGKKFRARSARSVVDEMEECLRLGIDEILIYDDTFTVDRQRTLDICAEIIKRRLKFVWDIRARVDTVDEEVLRNLKQAGCARIHFGVESGTEKILKVLNKGIHLTQVEIAFKAAKKLGIETLAYFMIGAPTETRADIFKTIKFAKKLNPDYAHITILTPYPGTLIYRQALSEGVIKNDYWKEFARQPKKGLQTRYWEKELNQEELFKLLGKFYRQFYSRPSFILRQLFKIRSWGDFVKRVKTGFKILR</sequence>
<dbReference type="GO" id="GO:0046872">
    <property type="term" value="F:metal ion binding"/>
    <property type="evidence" value="ECO:0007669"/>
    <property type="project" value="UniProtKB-KW"/>
</dbReference>
<dbReference type="InterPro" id="IPR051198">
    <property type="entry name" value="BchE-like"/>
</dbReference>
<gene>
    <name evidence="10" type="ORF">COY10_00885</name>
</gene>
<dbReference type="InterPro" id="IPR023404">
    <property type="entry name" value="rSAM_horseshoe"/>
</dbReference>
<dbReference type="GO" id="GO:0051539">
    <property type="term" value="F:4 iron, 4 sulfur cluster binding"/>
    <property type="evidence" value="ECO:0007669"/>
    <property type="project" value="UniProtKB-KW"/>
</dbReference>
<evidence type="ECO:0000256" key="7">
    <source>
        <dbReference type="ARBA" id="ARBA00023014"/>
    </source>
</evidence>
<dbReference type="EMBL" id="PFOH01000023">
    <property type="protein sequence ID" value="PIZ69738.1"/>
    <property type="molecule type" value="Genomic_DNA"/>
</dbReference>
<evidence type="ECO:0000313" key="11">
    <source>
        <dbReference type="Proteomes" id="UP000231688"/>
    </source>
</evidence>
<protein>
    <submittedName>
        <fullName evidence="10">Uncharacterized protein</fullName>
    </submittedName>
</protein>
<feature type="domain" description="B12-binding" evidence="8">
    <location>
        <begin position="17"/>
        <end position="155"/>
    </location>
</feature>
<organism evidence="10 11">
    <name type="scientific">Candidatus Portnoybacteria bacterium CG_4_10_14_0_2_um_filter_43_36</name>
    <dbReference type="NCBI Taxonomy" id="1974798"/>
    <lineage>
        <taxon>Bacteria</taxon>
        <taxon>Candidatus Portnoyibacteriota</taxon>
    </lineage>
</organism>
<dbReference type="AlphaFoldDB" id="A0A2M7UEW4"/>
<dbReference type="CDD" id="cd02068">
    <property type="entry name" value="radical_SAM_B12_BD"/>
    <property type="match status" value="1"/>
</dbReference>
<dbReference type="SMART" id="SM00729">
    <property type="entry name" value="Elp3"/>
    <property type="match status" value="1"/>
</dbReference>
<evidence type="ECO:0000256" key="4">
    <source>
        <dbReference type="ARBA" id="ARBA00022691"/>
    </source>
</evidence>
<dbReference type="SUPFAM" id="SSF52242">
    <property type="entry name" value="Cobalamin (vitamin B12)-binding domain"/>
    <property type="match status" value="1"/>
</dbReference>
<dbReference type="Proteomes" id="UP000231688">
    <property type="component" value="Unassembled WGS sequence"/>
</dbReference>
<evidence type="ECO:0000256" key="1">
    <source>
        <dbReference type="ARBA" id="ARBA00001966"/>
    </source>
</evidence>
<dbReference type="CDD" id="cd01335">
    <property type="entry name" value="Radical_SAM"/>
    <property type="match status" value="1"/>
</dbReference>
<keyword evidence="2" id="KW-0489">Methyltransferase</keyword>
<keyword evidence="6" id="KW-0408">Iron</keyword>
<evidence type="ECO:0000256" key="5">
    <source>
        <dbReference type="ARBA" id="ARBA00022723"/>
    </source>
</evidence>
<evidence type="ECO:0000313" key="10">
    <source>
        <dbReference type="EMBL" id="PIZ69738.1"/>
    </source>
</evidence>
<evidence type="ECO:0000256" key="2">
    <source>
        <dbReference type="ARBA" id="ARBA00022603"/>
    </source>
</evidence>